<name>A0A9N7TM14_PLEPL</name>
<sequence length="87" mass="9763">MFQKVALFSPHLPAGCERDVQLLKSRTRRRGVNRAEWSGRLHPGRGHRCGGRRPQRLTEAGVRAEATKGGLVPRPNSSQLTHERAEE</sequence>
<feature type="region of interest" description="Disordered" evidence="1">
    <location>
        <begin position="31"/>
        <end position="87"/>
    </location>
</feature>
<evidence type="ECO:0000256" key="1">
    <source>
        <dbReference type="SAM" id="MobiDB-lite"/>
    </source>
</evidence>
<dbReference type="Proteomes" id="UP001153269">
    <property type="component" value="Unassembled WGS sequence"/>
</dbReference>
<protein>
    <submittedName>
        <fullName evidence="2">Uncharacterized protein</fullName>
    </submittedName>
</protein>
<dbReference type="AlphaFoldDB" id="A0A9N7TM14"/>
<evidence type="ECO:0000313" key="2">
    <source>
        <dbReference type="EMBL" id="CAB1414594.1"/>
    </source>
</evidence>
<keyword evidence="3" id="KW-1185">Reference proteome</keyword>
<accession>A0A9N7TM14</accession>
<evidence type="ECO:0000313" key="3">
    <source>
        <dbReference type="Proteomes" id="UP001153269"/>
    </source>
</evidence>
<organism evidence="2 3">
    <name type="scientific">Pleuronectes platessa</name>
    <name type="common">European plaice</name>
    <dbReference type="NCBI Taxonomy" id="8262"/>
    <lineage>
        <taxon>Eukaryota</taxon>
        <taxon>Metazoa</taxon>
        <taxon>Chordata</taxon>
        <taxon>Craniata</taxon>
        <taxon>Vertebrata</taxon>
        <taxon>Euteleostomi</taxon>
        <taxon>Actinopterygii</taxon>
        <taxon>Neopterygii</taxon>
        <taxon>Teleostei</taxon>
        <taxon>Neoteleostei</taxon>
        <taxon>Acanthomorphata</taxon>
        <taxon>Carangaria</taxon>
        <taxon>Pleuronectiformes</taxon>
        <taxon>Pleuronectoidei</taxon>
        <taxon>Pleuronectidae</taxon>
        <taxon>Pleuronectes</taxon>
    </lineage>
</organism>
<comment type="caution">
    <text evidence="2">The sequence shown here is derived from an EMBL/GenBank/DDBJ whole genome shotgun (WGS) entry which is preliminary data.</text>
</comment>
<gene>
    <name evidence="2" type="ORF">PLEPLA_LOCUS2303</name>
</gene>
<reference evidence="2" key="1">
    <citation type="submission" date="2020-03" db="EMBL/GenBank/DDBJ databases">
        <authorList>
            <person name="Weist P."/>
        </authorList>
    </citation>
    <scope>NUCLEOTIDE SEQUENCE</scope>
</reference>
<proteinExistence type="predicted"/>
<feature type="compositionally biased region" description="Basic residues" evidence="1">
    <location>
        <begin position="42"/>
        <end position="55"/>
    </location>
</feature>
<dbReference type="EMBL" id="CADEAL010000113">
    <property type="protein sequence ID" value="CAB1414594.1"/>
    <property type="molecule type" value="Genomic_DNA"/>
</dbReference>